<dbReference type="Proteomes" id="UP000269721">
    <property type="component" value="Unassembled WGS sequence"/>
</dbReference>
<name>A0A4P9WRU7_9FUNG</name>
<accession>A0A4P9WRU7</accession>
<protein>
    <submittedName>
        <fullName evidence="2">Uncharacterized protein</fullName>
    </submittedName>
</protein>
<dbReference type="AlphaFoldDB" id="A0A4P9WRU7"/>
<evidence type="ECO:0000313" key="2">
    <source>
        <dbReference type="EMBL" id="RKO94638.1"/>
    </source>
</evidence>
<feature type="region of interest" description="Disordered" evidence="1">
    <location>
        <begin position="416"/>
        <end position="442"/>
    </location>
</feature>
<gene>
    <name evidence="2" type="ORF">BDK51DRAFT_32362</name>
</gene>
<feature type="compositionally biased region" description="Gly residues" evidence="1">
    <location>
        <begin position="546"/>
        <end position="558"/>
    </location>
</feature>
<organism evidence="2 3">
    <name type="scientific">Blyttiomyces helicus</name>
    <dbReference type="NCBI Taxonomy" id="388810"/>
    <lineage>
        <taxon>Eukaryota</taxon>
        <taxon>Fungi</taxon>
        <taxon>Fungi incertae sedis</taxon>
        <taxon>Chytridiomycota</taxon>
        <taxon>Chytridiomycota incertae sedis</taxon>
        <taxon>Chytridiomycetes</taxon>
        <taxon>Chytridiomycetes incertae sedis</taxon>
        <taxon>Blyttiomyces</taxon>
    </lineage>
</organism>
<proteinExistence type="predicted"/>
<dbReference type="EMBL" id="KZ993847">
    <property type="protein sequence ID" value="RKO94638.1"/>
    <property type="molecule type" value="Genomic_DNA"/>
</dbReference>
<evidence type="ECO:0000313" key="3">
    <source>
        <dbReference type="Proteomes" id="UP000269721"/>
    </source>
</evidence>
<feature type="region of interest" description="Disordered" evidence="1">
    <location>
        <begin position="472"/>
        <end position="501"/>
    </location>
</feature>
<reference evidence="3" key="1">
    <citation type="journal article" date="2018" name="Nat. Microbiol.">
        <title>Leveraging single-cell genomics to expand the fungal tree of life.</title>
        <authorList>
            <person name="Ahrendt S.R."/>
            <person name="Quandt C.A."/>
            <person name="Ciobanu D."/>
            <person name="Clum A."/>
            <person name="Salamov A."/>
            <person name="Andreopoulos B."/>
            <person name="Cheng J.F."/>
            <person name="Woyke T."/>
            <person name="Pelin A."/>
            <person name="Henrissat B."/>
            <person name="Reynolds N.K."/>
            <person name="Benny G.L."/>
            <person name="Smith M.E."/>
            <person name="James T.Y."/>
            <person name="Grigoriev I.V."/>
        </authorList>
    </citation>
    <scope>NUCLEOTIDE SEQUENCE [LARGE SCALE GENOMIC DNA]</scope>
</reference>
<keyword evidence="3" id="KW-1185">Reference proteome</keyword>
<feature type="region of interest" description="Disordered" evidence="1">
    <location>
        <begin position="530"/>
        <end position="558"/>
    </location>
</feature>
<evidence type="ECO:0000256" key="1">
    <source>
        <dbReference type="SAM" id="MobiDB-lite"/>
    </source>
</evidence>
<feature type="compositionally biased region" description="Gly residues" evidence="1">
    <location>
        <begin position="491"/>
        <end position="501"/>
    </location>
</feature>
<sequence>MRDRWDKTIIKNHPLVLHEGTFFDTMGWEEEMIVFGSKQTNGTKWFPLEDIARVYGGTKNGHRCLGRSSDYSAQAQFCSHMASPQANFNCRKCFAWSNQGSNNETFLANVHEEPQRVAHYNLSGWPAPSPSGAGVKEWARSSVGIWGSYLTRSKFPLCHAAVVSPSFLRVDVISSGLRNQVGGQCHESWCVPLSGGTAHFPLPPSVYLSSTQFQQFMTAIGITAPEVAPAANPANDNKRNSDSLEKAMFLYRGDDRPAETFNSYSTTFHGGEEALALSPLPGQTGEGVGSEEVSGRHRPRPSAVAMTVNHIDFDHTGLPDGTPWTLKDFAKANFVNSFTSISVFDGKISDMNQAFRDGIEKIRLAKEYLEVDLDSLMTHILNTCVNSQVVEPEGYSNKVVDCVFKRQDFAEKVLHIKGDQKTDDKKAGGGKAPKHKQPAKQVSFHCPQAIRFSGPFEYPVLDVLRVGPHLPELPPEAATESAGPEPCPGRLRGGQGRQNGWLGGRGGGVGGFGGGGAGYQGDGAGNQGGYGGGGGYENQESNRGYQGDGGNQGGYGGRGGYNGGRGGFNSGNSGLGNAGNAGNLYQTFTQNYGGNYGGLPYLRPPFQNQTWQNPKSNPNFKPMNNPNVFNANAQLAPKHGGNNDRWNQNI</sequence>
<feature type="compositionally biased region" description="Basic and acidic residues" evidence="1">
    <location>
        <begin position="416"/>
        <end position="427"/>
    </location>
</feature>